<keyword evidence="1" id="KW-1133">Transmembrane helix</keyword>
<evidence type="ECO:0000256" key="1">
    <source>
        <dbReference type="SAM" id="Phobius"/>
    </source>
</evidence>
<reference evidence="2" key="1">
    <citation type="submission" date="2016-08" db="EMBL/GenBank/DDBJ databases">
        <authorList>
            <person name="Wang Bo."/>
            <person name="Zheng Fengrong."/>
            <person name="Wang Xin."/>
            <person name="Du Fei."/>
        </authorList>
    </citation>
    <scope>NUCLEOTIDE SEQUENCE</scope>
</reference>
<feature type="transmembrane region" description="Helical" evidence="1">
    <location>
        <begin position="130"/>
        <end position="153"/>
    </location>
</feature>
<gene>
    <name evidence="2" type="primary">orf154</name>
</gene>
<accession>A0A3S5FWS8</accession>
<name>A0A3S5FWS8_9CHLO</name>
<geneLocation type="chloroplast" evidence="2"/>
<proteinExistence type="predicted"/>
<evidence type="ECO:0000313" key="2">
    <source>
        <dbReference type="EMBL" id="ARR28451.1"/>
    </source>
</evidence>
<keyword evidence="2" id="KW-0150">Chloroplast</keyword>
<keyword evidence="2" id="KW-0934">Plastid</keyword>
<dbReference type="AlphaFoldDB" id="A0A3S5FWS8"/>
<keyword evidence="1" id="KW-0472">Membrane</keyword>
<organism evidence="2">
    <name type="scientific">Caulerpa okamurae</name>
    <dbReference type="NCBI Taxonomy" id="118247"/>
    <lineage>
        <taxon>Eukaryota</taxon>
        <taxon>Viridiplantae</taxon>
        <taxon>Chlorophyta</taxon>
        <taxon>core chlorophytes</taxon>
        <taxon>Ulvophyceae</taxon>
        <taxon>TCBD clade</taxon>
        <taxon>Bryopsidales</taxon>
        <taxon>Halimedineae</taxon>
        <taxon>Caulerpaceae</taxon>
        <taxon>Caulerpa</taxon>
    </lineage>
</organism>
<dbReference type="EMBL" id="KX809677">
    <property type="protein sequence ID" value="ARR28451.1"/>
    <property type="molecule type" value="Genomic_DNA"/>
</dbReference>
<keyword evidence="1" id="KW-0812">Transmembrane</keyword>
<sequence length="154" mass="17072">MPYEMKDEILEAKELLKAKSVNQTGPPPSEGVLDRQLAQYRSLLQFDEAAADRRIQEARELELSKAWFADFIRQHPTNTQPLSHPLENAVFRTPIAEAVVETQNNARQTHQYIAVDSRNNNNLPTSGSGYGLGLIGMAGPLVLIVSAMVGKVFL</sequence>
<protein>
    <submittedName>
        <fullName evidence="2">Uncharacterized protein</fullName>
    </submittedName>
</protein>